<feature type="region of interest" description="Disordered" evidence="1">
    <location>
        <begin position="392"/>
        <end position="414"/>
    </location>
</feature>
<feature type="compositionally biased region" description="Basic and acidic residues" evidence="1">
    <location>
        <begin position="396"/>
        <end position="414"/>
    </location>
</feature>
<dbReference type="Proteomes" id="UP000076154">
    <property type="component" value="Unassembled WGS sequence"/>
</dbReference>
<sequence>MPARMVEESASHSHTGKVAFATSAGRRPSLAVNDTQSMVTGGGAVRSRGDHQTNGHDLQARRFRRAWRETATVSEGQLAACPLLVAHTLRVAFATSRRRWPHWSSPTLTICYPTSYRRIYDYPIASDTAEHCGHSNSAARYLTPDRRTPIAHAHGRAIPTLTYAAKGLRSICFIVSHVSSRYDAQGYSASFDLACSGCVEGNRLPVRWLTRRLVDEGRTHRITPPPIKTTNEAAAKGGRSVSRRDGRRTKAATWMGETYGQEKDKRRKGPTLQRAIGPSALLYPTLSALRSRNGTGDVYLPIKPPPPGMLLPMTTWKRWVIPPIGGCVDPHPTDKAVKLTAILRGSYGRDTADNGVLVEHTRTAPSAVSPPLHNQVRDDLDKHLFTVWARAPSGSEMRKPREVSAAKEKTKTGM</sequence>
<feature type="region of interest" description="Disordered" evidence="1">
    <location>
        <begin position="219"/>
        <end position="248"/>
    </location>
</feature>
<dbReference type="EMBL" id="LUEZ02000145">
    <property type="protein sequence ID" value="RDB15661.1"/>
    <property type="molecule type" value="Genomic_DNA"/>
</dbReference>
<reference evidence="2" key="1">
    <citation type="submission" date="2018-04" db="EMBL/GenBank/DDBJ databases">
        <title>Whole genome sequencing of Hypsizygus marmoreus.</title>
        <authorList>
            <person name="Choi I.-G."/>
            <person name="Min B."/>
            <person name="Kim J.-G."/>
            <person name="Kim S."/>
            <person name="Oh Y.-L."/>
            <person name="Kong W.-S."/>
            <person name="Park H."/>
            <person name="Jeong J."/>
            <person name="Song E.-S."/>
        </authorList>
    </citation>
    <scope>NUCLEOTIDE SEQUENCE [LARGE SCALE GENOMIC DNA]</scope>
    <source>
        <strain evidence="2">51987-8</strain>
    </source>
</reference>
<evidence type="ECO:0000313" key="2">
    <source>
        <dbReference type="EMBL" id="RDB15661.1"/>
    </source>
</evidence>
<feature type="compositionally biased region" description="Basic and acidic residues" evidence="1">
    <location>
        <begin position="1"/>
        <end position="11"/>
    </location>
</feature>
<proteinExistence type="predicted"/>
<evidence type="ECO:0000313" key="3">
    <source>
        <dbReference type="Proteomes" id="UP000076154"/>
    </source>
</evidence>
<accession>A0A369J0Y4</accession>
<name>A0A369J0Y4_HYPMA</name>
<organism evidence="2 3">
    <name type="scientific">Hypsizygus marmoreus</name>
    <name type="common">White beech mushroom</name>
    <name type="synonym">Agaricus marmoreus</name>
    <dbReference type="NCBI Taxonomy" id="39966"/>
    <lineage>
        <taxon>Eukaryota</taxon>
        <taxon>Fungi</taxon>
        <taxon>Dikarya</taxon>
        <taxon>Basidiomycota</taxon>
        <taxon>Agaricomycotina</taxon>
        <taxon>Agaricomycetes</taxon>
        <taxon>Agaricomycetidae</taxon>
        <taxon>Agaricales</taxon>
        <taxon>Tricholomatineae</taxon>
        <taxon>Lyophyllaceae</taxon>
        <taxon>Hypsizygus</taxon>
    </lineage>
</organism>
<comment type="caution">
    <text evidence="2">The sequence shown here is derived from an EMBL/GenBank/DDBJ whole genome shotgun (WGS) entry which is preliminary data.</text>
</comment>
<evidence type="ECO:0000256" key="1">
    <source>
        <dbReference type="SAM" id="MobiDB-lite"/>
    </source>
</evidence>
<feature type="region of interest" description="Disordered" evidence="1">
    <location>
        <begin position="37"/>
        <end position="60"/>
    </location>
</feature>
<gene>
    <name evidence="2" type="ORF">Hypma_004000</name>
</gene>
<keyword evidence="3" id="KW-1185">Reference proteome</keyword>
<dbReference type="InParanoid" id="A0A369J0Y4"/>
<protein>
    <submittedName>
        <fullName evidence="2">Uncharacterized protein</fullName>
    </submittedName>
</protein>
<feature type="region of interest" description="Disordered" evidence="1">
    <location>
        <begin position="1"/>
        <end position="25"/>
    </location>
</feature>
<feature type="compositionally biased region" description="Basic and acidic residues" evidence="1">
    <location>
        <begin position="47"/>
        <end position="60"/>
    </location>
</feature>
<dbReference type="AlphaFoldDB" id="A0A369J0Y4"/>